<evidence type="ECO:0000313" key="2">
    <source>
        <dbReference type="EMBL" id="OGG91142.1"/>
    </source>
</evidence>
<reference evidence="2 3" key="1">
    <citation type="journal article" date="2016" name="Nat. Commun.">
        <title>Thousands of microbial genomes shed light on interconnected biogeochemical processes in an aquifer system.</title>
        <authorList>
            <person name="Anantharaman K."/>
            <person name="Brown C.T."/>
            <person name="Hug L.A."/>
            <person name="Sharon I."/>
            <person name="Castelle C.J."/>
            <person name="Probst A.J."/>
            <person name="Thomas B.C."/>
            <person name="Singh A."/>
            <person name="Wilkins M.J."/>
            <person name="Karaoz U."/>
            <person name="Brodie E.L."/>
            <person name="Williams K.H."/>
            <person name="Hubbard S.S."/>
            <person name="Banfield J.F."/>
        </authorList>
    </citation>
    <scope>NUCLEOTIDE SEQUENCE [LARGE SCALE GENOMIC DNA]</scope>
</reference>
<proteinExistence type="predicted"/>
<evidence type="ECO:0000256" key="1">
    <source>
        <dbReference type="SAM" id="Phobius"/>
    </source>
</evidence>
<comment type="caution">
    <text evidence="2">The sequence shown here is derived from an EMBL/GenBank/DDBJ whole genome shotgun (WGS) entry which is preliminary data.</text>
</comment>
<name>A0A1F6FZ60_9BACT</name>
<feature type="transmembrane region" description="Helical" evidence="1">
    <location>
        <begin position="23"/>
        <end position="42"/>
    </location>
</feature>
<keyword evidence="1" id="KW-1133">Transmembrane helix</keyword>
<keyword evidence="1" id="KW-0472">Membrane</keyword>
<gene>
    <name evidence="2" type="ORF">A3H55_02300</name>
</gene>
<accession>A0A1F6FZ60</accession>
<organism evidence="2 3">
    <name type="scientific">Candidatus Kuenenbacteria bacterium RIFCSPLOWO2_02_FULL_42_16</name>
    <dbReference type="NCBI Taxonomy" id="1798564"/>
    <lineage>
        <taxon>Bacteria</taxon>
        <taxon>Candidatus Kueneniibacteriota</taxon>
    </lineage>
</organism>
<dbReference type="Proteomes" id="UP000177998">
    <property type="component" value="Unassembled WGS sequence"/>
</dbReference>
<dbReference type="EMBL" id="MFMZ01000022">
    <property type="protein sequence ID" value="OGG91142.1"/>
    <property type="molecule type" value="Genomic_DNA"/>
</dbReference>
<evidence type="ECO:0000313" key="3">
    <source>
        <dbReference type="Proteomes" id="UP000177998"/>
    </source>
</evidence>
<sequence length="67" mass="7863">MIFASVVLGRGVPRLRDDETRGIQFFLILFFLFFVWIPACAGMTEKVFLGNKCEKFKNTLWIYKQVI</sequence>
<protein>
    <submittedName>
        <fullName evidence="2">Uncharacterized protein</fullName>
    </submittedName>
</protein>
<dbReference type="AlphaFoldDB" id="A0A1F6FZ60"/>
<keyword evidence="1" id="KW-0812">Transmembrane</keyword>